<accession>A0A4Z2E7D9</accession>
<evidence type="ECO:0000313" key="2">
    <source>
        <dbReference type="Proteomes" id="UP000314294"/>
    </source>
</evidence>
<dbReference type="EMBL" id="SRLO01014994">
    <property type="protein sequence ID" value="TNN24563.1"/>
    <property type="molecule type" value="Genomic_DNA"/>
</dbReference>
<sequence>MTTRKGVSRVEHVTCDLEHVTCDLEHVTFKRVTLNLCP</sequence>
<gene>
    <name evidence="1" type="ORF">EYF80_065311</name>
</gene>
<keyword evidence="2" id="KW-1185">Reference proteome</keyword>
<reference evidence="1 2" key="1">
    <citation type="submission" date="2019-03" db="EMBL/GenBank/DDBJ databases">
        <title>First draft genome of Liparis tanakae, snailfish: a comprehensive survey of snailfish specific genes.</title>
        <authorList>
            <person name="Kim W."/>
            <person name="Song I."/>
            <person name="Jeong J.-H."/>
            <person name="Kim D."/>
            <person name="Kim S."/>
            <person name="Ryu S."/>
            <person name="Song J.Y."/>
            <person name="Lee S.K."/>
        </authorList>
    </citation>
    <scope>NUCLEOTIDE SEQUENCE [LARGE SCALE GENOMIC DNA]</scope>
    <source>
        <tissue evidence="1">Muscle</tissue>
    </source>
</reference>
<dbReference type="AlphaFoldDB" id="A0A4Z2E7D9"/>
<dbReference type="Proteomes" id="UP000314294">
    <property type="component" value="Unassembled WGS sequence"/>
</dbReference>
<name>A0A4Z2E7D9_9TELE</name>
<evidence type="ECO:0000313" key="1">
    <source>
        <dbReference type="EMBL" id="TNN24563.1"/>
    </source>
</evidence>
<protein>
    <submittedName>
        <fullName evidence="1">Uncharacterized protein</fullName>
    </submittedName>
</protein>
<comment type="caution">
    <text evidence="1">The sequence shown here is derived from an EMBL/GenBank/DDBJ whole genome shotgun (WGS) entry which is preliminary data.</text>
</comment>
<organism evidence="1 2">
    <name type="scientific">Liparis tanakae</name>
    <name type="common">Tanaka's snailfish</name>
    <dbReference type="NCBI Taxonomy" id="230148"/>
    <lineage>
        <taxon>Eukaryota</taxon>
        <taxon>Metazoa</taxon>
        <taxon>Chordata</taxon>
        <taxon>Craniata</taxon>
        <taxon>Vertebrata</taxon>
        <taxon>Euteleostomi</taxon>
        <taxon>Actinopterygii</taxon>
        <taxon>Neopterygii</taxon>
        <taxon>Teleostei</taxon>
        <taxon>Neoteleostei</taxon>
        <taxon>Acanthomorphata</taxon>
        <taxon>Eupercaria</taxon>
        <taxon>Perciformes</taxon>
        <taxon>Cottioidei</taxon>
        <taxon>Cottales</taxon>
        <taxon>Liparidae</taxon>
        <taxon>Liparis</taxon>
    </lineage>
</organism>
<proteinExistence type="predicted"/>